<dbReference type="Proteomes" id="UP000467700">
    <property type="component" value="Unassembled WGS sequence"/>
</dbReference>
<keyword evidence="2" id="KW-0472">Membrane</keyword>
<dbReference type="AlphaFoldDB" id="A0A8S0W847"/>
<dbReference type="OrthoDB" id="3038877at2759"/>
<feature type="compositionally biased region" description="Basic residues" evidence="1">
    <location>
        <begin position="185"/>
        <end position="197"/>
    </location>
</feature>
<feature type="compositionally biased region" description="Low complexity" evidence="1">
    <location>
        <begin position="113"/>
        <end position="122"/>
    </location>
</feature>
<organism evidence="3 4">
    <name type="scientific">Cyclocybe aegerita</name>
    <name type="common">Black poplar mushroom</name>
    <name type="synonym">Agrocybe aegerita</name>
    <dbReference type="NCBI Taxonomy" id="1973307"/>
    <lineage>
        <taxon>Eukaryota</taxon>
        <taxon>Fungi</taxon>
        <taxon>Dikarya</taxon>
        <taxon>Basidiomycota</taxon>
        <taxon>Agaricomycotina</taxon>
        <taxon>Agaricomycetes</taxon>
        <taxon>Agaricomycetidae</taxon>
        <taxon>Agaricales</taxon>
        <taxon>Agaricineae</taxon>
        <taxon>Bolbitiaceae</taxon>
        <taxon>Cyclocybe</taxon>
    </lineage>
</organism>
<protein>
    <submittedName>
        <fullName evidence="3">Uncharacterized protein</fullName>
    </submittedName>
</protein>
<feature type="compositionally biased region" description="Basic and acidic residues" evidence="1">
    <location>
        <begin position="127"/>
        <end position="136"/>
    </location>
</feature>
<gene>
    <name evidence="3" type="ORF">AAE3_LOCUS8789</name>
</gene>
<keyword evidence="2" id="KW-1133">Transmembrane helix</keyword>
<comment type="caution">
    <text evidence="3">The sequence shown here is derived from an EMBL/GenBank/DDBJ whole genome shotgun (WGS) entry which is preliminary data.</text>
</comment>
<proteinExistence type="predicted"/>
<keyword evidence="4" id="KW-1185">Reference proteome</keyword>
<feature type="transmembrane region" description="Helical" evidence="2">
    <location>
        <begin position="59"/>
        <end position="79"/>
    </location>
</feature>
<accession>A0A8S0W847</accession>
<feature type="region of interest" description="Disordered" evidence="1">
    <location>
        <begin position="174"/>
        <end position="238"/>
    </location>
</feature>
<evidence type="ECO:0000313" key="3">
    <source>
        <dbReference type="EMBL" id="CAA7266488.1"/>
    </source>
</evidence>
<evidence type="ECO:0000256" key="1">
    <source>
        <dbReference type="SAM" id="MobiDB-lite"/>
    </source>
</evidence>
<keyword evidence="2" id="KW-0812">Transmembrane</keyword>
<evidence type="ECO:0000313" key="4">
    <source>
        <dbReference type="Proteomes" id="UP000467700"/>
    </source>
</evidence>
<reference evidence="3 4" key="1">
    <citation type="submission" date="2020-01" db="EMBL/GenBank/DDBJ databases">
        <authorList>
            <person name="Gupta K D."/>
        </authorList>
    </citation>
    <scope>NUCLEOTIDE SEQUENCE [LARGE SCALE GENOMIC DNA]</scope>
</reference>
<sequence length="261" mass="28457">MFVPRTDAELDGCPSDRILCVPSSAILGTTDTASARGTDDDDTGSYDPNYMLRPGVHRYIGIIMVSVLAVLAILLWVYVARYRKSATPRDFWCCTGKRKPAKPGPFEREEEGASTAASSTETLSGVKEGHGGEQRVSRQGGGVSEKDGHVDARGVIKEVSGGVVMFTQAPKAAWRGARDRESHHHYSPRSHRSHGHPSPHPPTSPPTTTTTRTPTRTWRTRTTSPSSRSPATPPGVVVLSDAEWTQHEQHVHGVRYEVSRV</sequence>
<dbReference type="EMBL" id="CACVBS010000055">
    <property type="protein sequence ID" value="CAA7266488.1"/>
    <property type="molecule type" value="Genomic_DNA"/>
</dbReference>
<name>A0A8S0W847_CYCAE</name>
<feature type="region of interest" description="Disordered" evidence="1">
    <location>
        <begin position="98"/>
        <end position="149"/>
    </location>
</feature>
<feature type="compositionally biased region" description="Low complexity" evidence="1">
    <location>
        <begin position="206"/>
        <end position="230"/>
    </location>
</feature>
<evidence type="ECO:0000256" key="2">
    <source>
        <dbReference type="SAM" id="Phobius"/>
    </source>
</evidence>